<accession>A0A239CGZ6</accession>
<gene>
    <name evidence="2" type="ORF">SAMN05216252_1045</name>
</gene>
<keyword evidence="3" id="KW-1185">Reference proteome</keyword>
<organism evidence="2 3">
    <name type="scientific">Actinacidiphila glaucinigra</name>
    <dbReference type="NCBI Taxonomy" id="235986"/>
    <lineage>
        <taxon>Bacteria</taxon>
        <taxon>Bacillati</taxon>
        <taxon>Actinomycetota</taxon>
        <taxon>Actinomycetes</taxon>
        <taxon>Kitasatosporales</taxon>
        <taxon>Streptomycetaceae</taxon>
        <taxon>Actinacidiphila</taxon>
    </lineage>
</organism>
<name>A0A239CGZ6_9ACTN</name>
<dbReference type="EMBL" id="FZOF01000004">
    <property type="protein sequence ID" value="SNS18961.1"/>
    <property type="molecule type" value="Genomic_DNA"/>
</dbReference>
<protein>
    <submittedName>
        <fullName evidence="2">Uncharacterized protein</fullName>
    </submittedName>
</protein>
<evidence type="ECO:0000313" key="3">
    <source>
        <dbReference type="Proteomes" id="UP000198280"/>
    </source>
</evidence>
<evidence type="ECO:0000256" key="1">
    <source>
        <dbReference type="SAM" id="MobiDB-lite"/>
    </source>
</evidence>
<evidence type="ECO:0000313" key="2">
    <source>
        <dbReference type="EMBL" id="SNS18961.1"/>
    </source>
</evidence>
<proteinExistence type="predicted"/>
<dbReference type="AlphaFoldDB" id="A0A239CGZ6"/>
<dbReference type="RefSeq" id="WP_089223147.1">
    <property type="nucleotide sequence ID" value="NZ_FZOF01000004.1"/>
</dbReference>
<sequence length="262" mass="27258">MLIKGYDHGPLTAGETLTDRPGFWANHLLGWCQAGPDGARPEPEWFGDDGADTDALAEVLYDGRAWPVLRVPFGGGHCAAAVFRNLDGDPGLDFLLTHPGWTRAETLLSYDGDRCGPGLRWRQLLHVAASVPDAGPGHGPDEGLSDPAARLLLLLPLLTDGPRHAAEAVPRIASALTAVGAPGETAALAARCLIGGTQDGIWHEPTWRSPLSGGGSRSGEAAGRPVSWPSPGLGLTAAEQERLARALGRDGEPSAGVSARST</sequence>
<feature type="region of interest" description="Disordered" evidence="1">
    <location>
        <begin position="203"/>
        <end position="235"/>
    </location>
</feature>
<reference evidence="2 3" key="1">
    <citation type="submission" date="2017-06" db="EMBL/GenBank/DDBJ databases">
        <authorList>
            <person name="Kim H.J."/>
            <person name="Triplett B.A."/>
        </authorList>
    </citation>
    <scope>NUCLEOTIDE SEQUENCE [LARGE SCALE GENOMIC DNA]</scope>
    <source>
        <strain evidence="2 3">CGMCC 4.1858</strain>
    </source>
</reference>
<dbReference type="Proteomes" id="UP000198280">
    <property type="component" value="Unassembled WGS sequence"/>
</dbReference>
<dbReference type="OrthoDB" id="3295168at2"/>